<dbReference type="AlphaFoldDB" id="A0A0W0U9S6"/>
<dbReference type="InterPro" id="IPR050789">
    <property type="entry name" value="Diverse_Enzym_Activities"/>
</dbReference>
<sequence>MAASNSEMEGLTSGDSLPAKWAADDPKRRDRVRATMEAAGITAVSIATAAGGKVSSHGEFPDSAIGESVAVNKNTVFGAASLSKPVFSYLVLKLIEANAVNTAKKGTRKFTLPEGLDHFDLDTPLSNILPLSELNIKGVPKFDTTDEAAVAAANNLTARMVLSHQTGLEHGACQFQFEPGKGHGYSNAGLLYLQAVIDKLTQSNLEALAIKNVFTPLHMNHSSFICDKNNPQETWDAMSVNSLHTTASDYTLFVNAWMHDAALQHAFVPQVFMTEDKGKAGRIGAAKGHIPASDLEHVAWGLGWGLQTDDDGKVTTAYHSGDMNEWRAWVAMNLTDKTATVFFANSHNGHVLAEQIIPETIPMQHANNYFFPKWGFASRVEDLRPDWRENPSWGIARPEAFISGHTPQADPVQPIPAQTVSPGTTQQYRERANEIRQSSPSHEPQKLVEEETESRPLFDPTKITPKSPTDI</sequence>
<evidence type="ECO:0000256" key="1">
    <source>
        <dbReference type="SAM" id="MobiDB-lite"/>
    </source>
</evidence>
<dbReference type="SUPFAM" id="SSF56601">
    <property type="entry name" value="beta-lactamase/transpeptidase-like"/>
    <property type="match status" value="1"/>
</dbReference>
<dbReference type="RefSeq" id="WP_058387019.1">
    <property type="nucleotide sequence ID" value="NZ_CAAAHN010000015.1"/>
</dbReference>
<comment type="caution">
    <text evidence="3">The sequence shown here is derived from an EMBL/GenBank/DDBJ whole genome shotgun (WGS) entry which is preliminary data.</text>
</comment>
<proteinExistence type="predicted"/>
<dbReference type="InterPro" id="IPR012338">
    <property type="entry name" value="Beta-lactam/transpept-like"/>
</dbReference>
<dbReference type="Gene3D" id="3.40.710.10">
    <property type="entry name" value="DD-peptidase/beta-lactamase superfamily"/>
    <property type="match status" value="1"/>
</dbReference>
<accession>A0A0W0U9S6</accession>
<dbReference type="EMBL" id="LNYC01000004">
    <property type="protein sequence ID" value="KTD04413.1"/>
    <property type="molecule type" value="Genomic_DNA"/>
</dbReference>
<reference evidence="3 4" key="1">
    <citation type="submission" date="2015-11" db="EMBL/GenBank/DDBJ databases">
        <title>Genomic analysis of 38 Legionella species identifies large and diverse effector repertoires.</title>
        <authorList>
            <person name="Burstein D."/>
            <person name="Amaro F."/>
            <person name="Zusman T."/>
            <person name="Lifshitz Z."/>
            <person name="Cohen O."/>
            <person name="Gilbert J.A."/>
            <person name="Pupko T."/>
            <person name="Shuman H.A."/>
            <person name="Segal G."/>
        </authorList>
    </citation>
    <scope>NUCLEOTIDE SEQUENCE [LARGE SCALE GENOMIC DNA]</scope>
    <source>
        <strain evidence="3 4">ATCC 49504</strain>
    </source>
</reference>
<feature type="compositionally biased region" description="Polar residues" evidence="1">
    <location>
        <begin position="416"/>
        <end position="427"/>
    </location>
</feature>
<feature type="region of interest" description="Disordered" evidence="1">
    <location>
        <begin position="403"/>
        <end position="471"/>
    </location>
</feature>
<dbReference type="PANTHER" id="PTHR43283">
    <property type="entry name" value="BETA-LACTAMASE-RELATED"/>
    <property type="match status" value="1"/>
</dbReference>
<dbReference type="PATRIC" id="fig|45065.4.peg.182"/>
<evidence type="ECO:0000313" key="3">
    <source>
        <dbReference type="EMBL" id="KTD04413.1"/>
    </source>
</evidence>
<organism evidence="3 4">
    <name type="scientific">Legionella geestiana</name>
    <dbReference type="NCBI Taxonomy" id="45065"/>
    <lineage>
        <taxon>Bacteria</taxon>
        <taxon>Pseudomonadati</taxon>
        <taxon>Pseudomonadota</taxon>
        <taxon>Gammaproteobacteria</taxon>
        <taxon>Legionellales</taxon>
        <taxon>Legionellaceae</taxon>
        <taxon>Legionella</taxon>
    </lineage>
</organism>
<evidence type="ECO:0000313" key="4">
    <source>
        <dbReference type="Proteomes" id="UP000054785"/>
    </source>
</evidence>
<dbReference type="PANTHER" id="PTHR43283:SF18">
    <property type="match status" value="1"/>
</dbReference>
<dbReference type="STRING" id="45065.Lgee_0166"/>
<feature type="region of interest" description="Disordered" evidence="1">
    <location>
        <begin position="1"/>
        <end position="28"/>
    </location>
</feature>
<feature type="compositionally biased region" description="Basic and acidic residues" evidence="1">
    <location>
        <begin position="443"/>
        <end position="456"/>
    </location>
</feature>
<protein>
    <submittedName>
        <fullName evidence="3">Putative secreted esterase</fullName>
    </submittedName>
</protein>
<gene>
    <name evidence="3" type="ORF">Lgee_0166</name>
</gene>
<dbReference type="Proteomes" id="UP000054785">
    <property type="component" value="Unassembled WGS sequence"/>
</dbReference>
<keyword evidence="4" id="KW-1185">Reference proteome</keyword>
<dbReference type="Pfam" id="PF00144">
    <property type="entry name" value="Beta-lactamase"/>
    <property type="match status" value="1"/>
</dbReference>
<evidence type="ECO:0000259" key="2">
    <source>
        <dbReference type="Pfam" id="PF00144"/>
    </source>
</evidence>
<dbReference type="InterPro" id="IPR001466">
    <property type="entry name" value="Beta-lactam-related"/>
</dbReference>
<name>A0A0W0U9S6_9GAMM</name>
<feature type="domain" description="Beta-lactamase-related" evidence="2">
    <location>
        <begin position="30"/>
        <end position="350"/>
    </location>
</feature>